<comment type="caution">
    <text evidence="6">The sequence shown here is derived from an EMBL/GenBank/DDBJ whole genome shotgun (WGS) entry which is preliminary data.</text>
</comment>
<gene>
    <name evidence="6" type="ORF">Celaphus_00016302</name>
</gene>
<sequence length="340" mass="38834">MALRPPGETGPQDKGYYPPDWLQGSPQHLAAYYTPFPTYGLYGNTLTTAEEGFQPFRPLEALAASPALPPFGFRTAPPLLSPGLALPREPLCDLPWYSKLPTWYPIFEDGQLSHFIDGKGGAGNWMSYVNCARFPLEQNLVAVQCQGQIFYESCKEIYQNQELLVWYGDCYEKFLDIPVSLQVLKQGKQVSGSSEGVRFGPFQGKVVNTSEVKTHGDNSLMWEPDVWAQEGLFYYFDLGICLKIFPLCLTESAEGYRCERCGKVFTYKYYRDKHLKYTPCVDKGDRKFPCSLCKRSFEKRDRLRIHILHVHEKHRPHKEWPVATLGSTSPWFSGLGWELL</sequence>
<protein>
    <submittedName>
        <fullName evidence="6">PRDM14</fullName>
    </submittedName>
</protein>
<dbReference type="GO" id="GO:0000977">
    <property type="term" value="F:RNA polymerase II transcription regulatory region sequence-specific DNA binding"/>
    <property type="evidence" value="ECO:0007669"/>
    <property type="project" value="TreeGrafter"/>
</dbReference>
<keyword evidence="3" id="KW-0862">Zinc</keyword>
<evidence type="ECO:0000256" key="3">
    <source>
        <dbReference type="PROSITE-ProRule" id="PRU00042"/>
    </source>
</evidence>
<evidence type="ECO:0000256" key="1">
    <source>
        <dbReference type="ARBA" id="ARBA00023015"/>
    </source>
</evidence>
<dbReference type="InterPro" id="IPR036236">
    <property type="entry name" value="Znf_C2H2_sf"/>
</dbReference>
<dbReference type="GO" id="GO:0005634">
    <property type="term" value="C:nucleus"/>
    <property type="evidence" value="ECO:0007669"/>
    <property type="project" value="TreeGrafter"/>
</dbReference>
<dbReference type="InterPro" id="IPR050331">
    <property type="entry name" value="Zinc_finger"/>
</dbReference>
<feature type="domain" description="C2H2-type" evidence="4">
    <location>
        <begin position="256"/>
        <end position="287"/>
    </location>
</feature>
<dbReference type="GO" id="GO:0006357">
    <property type="term" value="P:regulation of transcription by RNA polymerase II"/>
    <property type="evidence" value="ECO:0007669"/>
    <property type="project" value="TreeGrafter"/>
</dbReference>
<dbReference type="SMART" id="SM00355">
    <property type="entry name" value="ZnF_C2H2"/>
    <property type="match status" value="2"/>
</dbReference>
<feature type="domain" description="SET" evidence="5">
    <location>
        <begin position="51"/>
        <end position="168"/>
    </location>
</feature>
<dbReference type="PANTHER" id="PTHR16515">
    <property type="entry name" value="PR DOMAIN ZINC FINGER PROTEIN"/>
    <property type="match status" value="1"/>
</dbReference>
<dbReference type="FunFam" id="3.30.160.60:FF:001029">
    <property type="entry name" value="PR domain containing 14"/>
    <property type="match status" value="1"/>
</dbReference>
<proteinExistence type="predicted"/>
<dbReference type="SUPFAM" id="SSF57667">
    <property type="entry name" value="beta-beta-alpha zinc fingers"/>
    <property type="match status" value="1"/>
</dbReference>
<feature type="domain" description="C2H2-type" evidence="4">
    <location>
        <begin position="288"/>
        <end position="316"/>
    </location>
</feature>
<keyword evidence="1" id="KW-0805">Transcription regulation</keyword>
<dbReference type="AlphaFoldDB" id="A0A212CE04"/>
<dbReference type="InterPro" id="IPR013087">
    <property type="entry name" value="Znf_C2H2_type"/>
</dbReference>
<dbReference type="OrthoDB" id="3565419at2759"/>
<keyword evidence="3" id="KW-0479">Metal-binding</keyword>
<reference evidence="6 7" key="1">
    <citation type="journal article" date="2018" name="Mol. Genet. Genomics">
        <title>The red deer Cervus elaphus genome CerEla1.0: sequencing, annotating, genes, and chromosomes.</title>
        <authorList>
            <person name="Bana N.A."/>
            <person name="Nyiri A."/>
            <person name="Nagy J."/>
            <person name="Frank K."/>
            <person name="Nagy T."/>
            <person name="Steger V."/>
            <person name="Schiller M."/>
            <person name="Lakatos P."/>
            <person name="Sugar L."/>
            <person name="Horn P."/>
            <person name="Barta E."/>
            <person name="Orosz L."/>
        </authorList>
    </citation>
    <scope>NUCLEOTIDE SEQUENCE [LARGE SCALE GENOMIC DNA]</scope>
    <source>
        <strain evidence="6">Hungarian</strain>
    </source>
</reference>
<dbReference type="PROSITE" id="PS50280">
    <property type="entry name" value="SET"/>
    <property type="match status" value="1"/>
</dbReference>
<dbReference type="Gene3D" id="2.170.270.10">
    <property type="entry name" value="SET domain"/>
    <property type="match status" value="1"/>
</dbReference>
<evidence type="ECO:0000259" key="4">
    <source>
        <dbReference type="PROSITE" id="PS50157"/>
    </source>
</evidence>
<accession>A0A212CE04</accession>
<evidence type="ECO:0000259" key="5">
    <source>
        <dbReference type="PROSITE" id="PS50280"/>
    </source>
</evidence>
<keyword evidence="2" id="KW-0804">Transcription</keyword>
<dbReference type="Pfam" id="PF21549">
    <property type="entry name" value="PRDM2_PR"/>
    <property type="match status" value="1"/>
</dbReference>
<dbReference type="InterPro" id="IPR001214">
    <property type="entry name" value="SET_dom"/>
</dbReference>
<dbReference type="Proteomes" id="UP000242450">
    <property type="component" value="Chromosome 21"/>
</dbReference>
<dbReference type="Gene3D" id="3.30.160.60">
    <property type="entry name" value="Classic Zinc Finger"/>
    <property type="match status" value="1"/>
</dbReference>
<dbReference type="InterPro" id="IPR046341">
    <property type="entry name" value="SET_dom_sf"/>
</dbReference>
<keyword evidence="7" id="KW-1185">Reference proteome</keyword>
<name>A0A212CE04_CEREH</name>
<dbReference type="EMBL" id="MKHE01000021">
    <property type="protein sequence ID" value="OWK04238.1"/>
    <property type="molecule type" value="Genomic_DNA"/>
</dbReference>
<dbReference type="GO" id="GO:0008270">
    <property type="term" value="F:zinc ion binding"/>
    <property type="evidence" value="ECO:0007669"/>
    <property type="project" value="UniProtKB-KW"/>
</dbReference>
<evidence type="ECO:0000313" key="6">
    <source>
        <dbReference type="EMBL" id="OWK04238.1"/>
    </source>
</evidence>
<evidence type="ECO:0000313" key="7">
    <source>
        <dbReference type="Proteomes" id="UP000242450"/>
    </source>
</evidence>
<keyword evidence="3" id="KW-0863">Zinc-finger</keyword>
<evidence type="ECO:0000256" key="2">
    <source>
        <dbReference type="ARBA" id="ARBA00023163"/>
    </source>
</evidence>
<dbReference type="PROSITE" id="PS50157">
    <property type="entry name" value="ZINC_FINGER_C2H2_2"/>
    <property type="match status" value="2"/>
</dbReference>
<dbReference type="PROSITE" id="PS00028">
    <property type="entry name" value="ZINC_FINGER_C2H2_1"/>
    <property type="match status" value="1"/>
</dbReference>
<organism evidence="6 7">
    <name type="scientific">Cervus elaphus hippelaphus</name>
    <name type="common">European red deer</name>
    <dbReference type="NCBI Taxonomy" id="46360"/>
    <lineage>
        <taxon>Eukaryota</taxon>
        <taxon>Metazoa</taxon>
        <taxon>Chordata</taxon>
        <taxon>Craniata</taxon>
        <taxon>Vertebrata</taxon>
        <taxon>Euteleostomi</taxon>
        <taxon>Mammalia</taxon>
        <taxon>Eutheria</taxon>
        <taxon>Laurasiatheria</taxon>
        <taxon>Artiodactyla</taxon>
        <taxon>Ruminantia</taxon>
        <taxon>Pecora</taxon>
        <taxon>Cervidae</taxon>
        <taxon>Cervinae</taxon>
        <taxon>Cervus</taxon>
    </lineage>
</organism>
<dbReference type="PANTHER" id="PTHR16515:SF19">
    <property type="entry name" value="PR DOMAIN ZINC FINGER PROTEIN 14"/>
    <property type="match status" value="1"/>
</dbReference>